<organism evidence="1 2">
    <name type="scientific">Trametes pubescens</name>
    <name type="common">White-rot fungus</name>
    <dbReference type="NCBI Taxonomy" id="154538"/>
    <lineage>
        <taxon>Eukaryota</taxon>
        <taxon>Fungi</taxon>
        <taxon>Dikarya</taxon>
        <taxon>Basidiomycota</taxon>
        <taxon>Agaricomycotina</taxon>
        <taxon>Agaricomycetes</taxon>
        <taxon>Polyporales</taxon>
        <taxon>Polyporaceae</taxon>
        <taxon>Trametes</taxon>
    </lineage>
</organism>
<dbReference type="AlphaFoldDB" id="A0A1M2VAJ0"/>
<dbReference type="Pfam" id="PF01633">
    <property type="entry name" value="Choline_kinase"/>
    <property type="match status" value="1"/>
</dbReference>
<dbReference type="EMBL" id="MNAD01001539">
    <property type="protein sequence ID" value="OJT04533.1"/>
    <property type="molecule type" value="Genomic_DNA"/>
</dbReference>
<proteinExistence type="predicted"/>
<dbReference type="Gene3D" id="3.90.1200.10">
    <property type="match status" value="1"/>
</dbReference>
<dbReference type="InterPro" id="IPR011009">
    <property type="entry name" value="Kinase-like_dom_sf"/>
</dbReference>
<protein>
    <recommendedName>
        <fullName evidence="3">Aminoglycoside phosphotransferase domain-containing protein</fullName>
    </recommendedName>
</protein>
<accession>A0A1M2VAJ0</accession>
<sequence>MTWIDGDCVSDIWDTLTPADKTRIVHELRTQIARLRKHTIGDHHAISAASGATISDPRIPWLREQPEVIESSPQFFKHVWLGLDISWNADTIRPAIQPLIEREDIPVVFCHGDVLPKNLILPGGLEKWRAGSESVVLIDWEYAGWMPLPWEALKATWLVVDRDEDEWYALMKEVFVDEEAELEADWLWRSKSRIVIL</sequence>
<dbReference type="PANTHER" id="PTHR21310:SF58">
    <property type="entry name" value="AMINOGLYCOSIDE PHOSPHOTRANSFERASE DOMAIN-CONTAINING PROTEIN"/>
    <property type="match status" value="1"/>
</dbReference>
<dbReference type="SUPFAM" id="SSF56112">
    <property type="entry name" value="Protein kinase-like (PK-like)"/>
    <property type="match status" value="1"/>
</dbReference>
<gene>
    <name evidence="1" type="ORF">TRAPUB_4803</name>
</gene>
<comment type="caution">
    <text evidence="1">The sequence shown here is derived from an EMBL/GenBank/DDBJ whole genome shotgun (WGS) entry which is preliminary data.</text>
</comment>
<dbReference type="Proteomes" id="UP000184267">
    <property type="component" value="Unassembled WGS sequence"/>
</dbReference>
<dbReference type="OrthoDB" id="5404599at2759"/>
<dbReference type="PANTHER" id="PTHR21310">
    <property type="entry name" value="AMINOGLYCOSIDE PHOSPHOTRANSFERASE-RELATED-RELATED"/>
    <property type="match status" value="1"/>
</dbReference>
<evidence type="ECO:0008006" key="3">
    <source>
        <dbReference type="Google" id="ProtNLM"/>
    </source>
</evidence>
<reference evidence="1 2" key="1">
    <citation type="submission" date="2016-10" db="EMBL/GenBank/DDBJ databases">
        <title>Genome sequence of the basidiomycete white-rot fungus Trametes pubescens.</title>
        <authorList>
            <person name="Makela M.R."/>
            <person name="Granchi Z."/>
            <person name="Peng M."/>
            <person name="De Vries R.P."/>
            <person name="Grigoriev I."/>
            <person name="Riley R."/>
            <person name="Hilden K."/>
        </authorList>
    </citation>
    <scope>NUCLEOTIDE SEQUENCE [LARGE SCALE GENOMIC DNA]</scope>
    <source>
        <strain evidence="1 2">FBCC735</strain>
    </source>
</reference>
<name>A0A1M2VAJ0_TRAPU</name>
<keyword evidence="2" id="KW-1185">Reference proteome</keyword>
<evidence type="ECO:0000313" key="2">
    <source>
        <dbReference type="Proteomes" id="UP000184267"/>
    </source>
</evidence>
<dbReference type="InterPro" id="IPR051678">
    <property type="entry name" value="AGP_Transferase"/>
</dbReference>
<evidence type="ECO:0000313" key="1">
    <source>
        <dbReference type="EMBL" id="OJT04533.1"/>
    </source>
</evidence>
<dbReference type="OMA" id="SDPRIPW"/>